<sequence length="56" mass="6349">MAKALQLQERNPHTQQRKYRQAEKLKAIPYPLRLLHGSITAGIDEAPSKEHSEQAA</sequence>
<reference evidence="2" key="2">
    <citation type="submission" date="2020-09" db="EMBL/GenBank/DDBJ databases">
        <authorList>
            <person name="Sun Q."/>
            <person name="Zhou Y."/>
        </authorList>
    </citation>
    <scope>NUCLEOTIDE SEQUENCE</scope>
    <source>
        <strain evidence="2">CGMCC 1.15447</strain>
    </source>
</reference>
<protein>
    <submittedName>
        <fullName evidence="2">Uncharacterized protein</fullName>
    </submittedName>
</protein>
<accession>A0A916RHM8</accession>
<organism evidence="2 3">
    <name type="scientific">Edaphobacter acidisoli</name>
    <dbReference type="NCBI Taxonomy" id="2040573"/>
    <lineage>
        <taxon>Bacteria</taxon>
        <taxon>Pseudomonadati</taxon>
        <taxon>Acidobacteriota</taxon>
        <taxon>Terriglobia</taxon>
        <taxon>Terriglobales</taxon>
        <taxon>Acidobacteriaceae</taxon>
        <taxon>Edaphobacter</taxon>
    </lineage>
</organism>
<evidence type="ECO:0000313" key="3">
    <source>
        <dbReference type="Proteomes" id="UP000648801"/>
    </source>
</evidence>
<gene>
    <name evidence="2" type="ORF">GCM10011507_06090</name>
</gene>
<dbReference type="AlphaFoldDB" id="A0A916RHM8"/>
<proteinExistence type="predicted"/>
<reference evidence="2" key="1">
    <citation type="journal article" date="2014" name="Int. J. Syst. Evol. Microbiol.">
        <title>Complete genome sequence of Corynebacterium casei LMG S-19264T (=DSM 44701T), isolated from a smear-ripened cheese.</title>
        <authorList>
            <consortium name="US DOE Joint Genome Institute (JGI-PGF)"/>
            <person name="Walter F."/>
            <person name="Albersmeier A."/>
            <person name="Kalinowski J."/>
            <person name="Ruckert C."/>
        </authorList>
    </citation>
    <scope>NUCLEOTIDE SEQUENCE</scope>
    <source>
        <strain evidence="2">CGMCC 1.15447</strain>
    </source>
</reference>
<evidence type="ECO:0000256" key="1">
    <source>
        <dbReference type="SAM" id="MobiDB-lite"/>
    </source>
</evidence>
<evidence type="ECO:0000313" key="2">
    <source>
        <dbReference type="EMBL" id="GGA57486.1"/>
    </source>
</evidence>
<dbReference type="Proteomes" id="UP000648801">
    <property type="component" value="Unassembled WGS sequence"/>
</dbReference>
<comment type="caution">
    <text evidence="2">The sequence shown here is derived from an EMBL/GenBank/DDBJ whole genome shotgun (WGS) entry which is preliminary data.</text>
</comment>
<dbReference type="EMBL" id="BMJB01000001">
    <property type="protein sequence ID" value="GGA57486.1"/>
    <property type="molecule type" value="Genomic_DNA"/>
</dbReference>
<name>A0A916RHM8_9BACT</name>
<feature type="region of interest" description="Disordered" evidence="1">
    <location>
        <begin position="1"/>
        <end position="20"/>
    </location>
</feature>
<keyword evidence="3" id="KW-1185">Reference proteome</keyword>